<gene>
    <name evidence="5" type="ORF">OSO01_06540</name>
</gene>
<sequence length="384" mass="44776">MKRTFEEKLQAYEKGELTEEERKAFEKELDTLENIFENGEKQNNNNSFNKKEQKILRRGKWKARIQTTFFVFIIFIGVLFISMIGTGIYYSWGTPDRSEIIMNVNDYTSALTDPYGSLSYSSAQGGLFFGLDVETTKRKQVGDEIFEVGQSKSSFFFSYLRGQDDTLFTNANSASPGFYLPGEEEAQYSDWEQLENLPEGTVSSAYISFNEFLETDEVYELFDNYNLEILWFGVQKGDMSDEYEIDFISSPDPFFFGFPASPIWLEEDMHTVERQEEKGWFGSGTVSETSSSPTYEYGDSKILHEQFFKVLHFLSNHEKLANKYVWDDLHIDETIQYFEENGINHYGVVVTGPTKELLKLRENDEIYALQLDETRLWNWTDREE</sequence>
<dbReference type="InterPro" id="IPR029101">
    <property type="entry name" value="Sigma_reg_N"/>
</dbReference>
<dbReference type="Proteomes" id="UP000321558">
    <property type="component" value="Unassembled WGS sequence"/>
</dbReference>
<dbReference type="InterPro" id="IPR025672">
    <property type="entry name" value="Sigma_reg_C_dom"/>
</dbReference>
<evidence type="ECO:0000259" key="4">
    <source>
        <dbReference type="Pfam" id="PF13800"/>
    </source>
</evidence>
<keyword evidence="2" id="KW-0472">Membrane</keyword>
<dbReference type="AlphaFoldDB" id="A0A511ZEN7"/>
<keyword evidence="2" id="KW-0812">Transmembrane</keyword>
<feature type="transmembrane region" description="Helical" evidence="2">
    <location>
        <begin position="67"/>
        <end position="92"/>
    </location>
</feature>
<organism evidence="5 6">
    <name type="scientific">Oceanobacillus sojae</name>
    <dbReference type="NCBI Taxonomy" id="582851"/>
    <lineage>
        <taxon>Bacteria</taxon>
        <taxon>Bacillati</taxon>
        <taxon>Bacillota</taxon>
        <taxon>Bacilli</taxon>
        <taxon>Bacillales</taxon>
        <taxon>Bacillaceae</taxon>
        <taxon>Oceanobacillus</taxon>
    </lineage>
</organism>
<comment type="caution">
    <text evidence="5">The sequence shown here is derived from an EMBL/GenBank/DDBJ whole genome shotgun (WGS) entry which is preliminary data.</text>
</comment>
<reference evidence="5 6" key="1">
    <citation type="submission" date="2019-07" db="EMBL/GenBank/DDBJ databases">
        <title>Whole genome shotgun sequence of Oceanobacillus sojae NBRC 105379.</title>
        <authorList>
            <person name="Hosoyama A."/>
            <person name="Uohara A."/>
            <person name="Ohji S."/>
            <person name="Ichikawa N."/>
        </authorList>
    </citation>
    <scope>NUCLEOTIDE SEQUENCE [LARGE SCALE GENOMIC DNA]</scope>
    <source>
        <strain evidence="5 6">NBRC 105379</strain>
    </source>
</reference>
<evidence type="ECO:0000313" key="5">
    <source>
        <dbReference type="EMBL" id="GEN85915.1"/>
    </source>
</evidence>
<dbReference type="RefSeq" id="WP_147208655.1">
    <property type="nucleotide sequence ID" value="NZ_BJYM01000002.1"/>
</dbReference>
<dbReference type="STRING" id="582851.GCA_900162665_02859"/>
<protein>
    <recommendedName>
        <fullName evidence="7">Anti-sigma-M factor YhdL</fullName>
    </recommendedName>
</protein>
<evidence type="ECO:0000256" key="2">
    <source>
        <dbReference type="SAM" id="Phobius"/>
    </source>
</evidence>
<evidence type="ECO:0000259" key="3">
    <source>
        <dbReference type="Pfam" id="PF13791"/>
    </source>
</evidence>
<proteinExistence type="predicted"/>
<evidence type="ECO:0000256" key="1">
    <source>
        <dbReference type="SAM" id="Coils"/>
    </source>
</evidence>
<keyword evidence="2" id="KW-1133">Transmembrane helix</keyword>
<dbReference type="Pfam" id="PF13791">
    <property type="entry name" value="Sigma_reg_C"/>
    <property type="match status" value="1"/>
</dbReference>
<name>A0A511ZEN7_9BACI</name>
<dbReference type="EMBL" id="BJYM01000002">
    <property type="protein sequence ID" value="GEN85915.1"/>
    <property type="molecule type" value="Genomic_DNA"/>
</dbReference>
<dbReference type="Pfam" id="PF13800">
    <property type="entry name" value="Sigma_reg_N"/>
    <property type="match status" value="1"/>
</dbReference>
<feature type="domain" description="Sigma factor regulator C-terminal" evidence="3">
    <location>
        <begin position="194"/>
        <end position="373"/>
    </location>
</feature>
<keyword evidence="6" id="KW-1185">Reference proteome</keyword>
<evidence type="ECO:0000313" key="6">
    <source>
        <dbReference type="Proteomes" id="UP000321558"/>
    </source>
</evidence>
<dbReference type="OrthoDB" id="2730366at2"/>
<keyword evidence="1" id="KW-0175">Coiled coil</keyword>
<evidence type="ECO:0008006" key="7">
    <source>
        <dbReference type="Google" id="ProtNLM"/>
    </source>
</evidence>
<feature type="coiled-coil region" evidence="1">
    <location>
        <begin position="15"/>
        <end position="42"/>
    </location>
</feature>
<accession>A0A511ZEN7</accession>
<feature type="domain" description="Sigma factor regulator N-terminal" evidence="4">
    <location>
        <begin position="53"/>
        <end position="144"/>
    </location>
</feature>